<evidence type="ECO:0000313" key="6">
    <source>
        <dbReference type="Proteomes" id="UP000286681"/>
    </source>
</evidence>
<reference evidence="4 6" key="3">
    <citation type="submission" date="2018-07" db="EMBL/GenBank/DDBJ databases">
        <title>Genomic and Epidemiologic Investigation of an Indolent Hospital Outbreak.</title>
        <authorList>
            <person name="Johnson R.C."/>
            <person name="Deming C."/>
            <person name="Conlan S."/>
            <person name="Zellmer C.J."/>
            <person name="Michelin A.V."/>
            <person name="Lee-Lin S."/>
            <person name="Thomas P.J."/>
            <person name="Park M."/>
            <person name="Weingarten R.A."/>
            <person name="Less J."/>
            <person name="Dekker J.P."/>
            <person name="Frank K.M."/>
            <person name="Musser K.A."/>
            <person name="Mcquiston J.R."/>
            <person name="Henderson D.K."/>
            <person name="Lau A.F."/>
            <person name="Palmore T.N."/>
            <person name="Segre J.A."/>
        </authorList>
    </citation>
    <scope>NUCLEOTIDE SEQUENCE [LARGE SCALE GENOMIC DNA]</scope>
    <source>
        <strain evidence="4 6">SK-NIH.Env10_0317</strain>
    </source>
</reference>
<dbReference type="STRING" id="93064.BRX40_04735"/>
<dbReference type="Proteomes" id="UP000185161">
    <property type="component" value="Chromosome"/>
</dbReference>
<evidence type="ECO:0000313" key="5">
    <source>
        <dbReference type="Proteomes" id="UP000185161"/>
    </source>
</evidence>
<dbReference type="Pfam" id="PF13088">
    <property type="entry name" value="BNR_2"/>
    <property type="match status" value="1"/>
</dbReference>
<evidence type="ECO:0000313" key="4">
    <source>
        <dbReference type="EMBL" id="RSV08136.1"/>
    </source>
</evidence>
<evidence type="ECO:0000256" key="1">
    <source>
        <dbReference type="SAM" id="SignalP"/>
    </source>
</evidence>
<organism evidence="3 5">
    <name type="scientific">Sphingomonas koreensis</name>
    <dbReference type="NCBI Taxonomy" id="93064"/>
    <lineage>
        <taxon>Bacteria</taxon>
        <taxon>Pseudomonadati</taxon>
        <taxon>Pseudomonadota</taxon>
        <taxon>Alphaproteobacteria</taxon>
        <taxon>Sphingomonadales</taxon>
        <taxon>Sphingomonadaceae</taxon>
        <taxon>Sphingomonas</taxon>
    </lineage>
</organism>
<dbReference type="KEGG" id="skr:BRX40_04735"/>
<reference evidence="5" key="2">
    <citation type="submission" date="2016-12" db="EMBL/GenBank/DDBJ databases">
        <title>Whole genome sequencing of Sphingomonas sp. ABOJV.</title>
        <authorList>
            <person name="Conlan S."/>
            <person name="Thomas P.J."/>
            <person name="Mullikin J."/>
            <person name="Palmore T.N."/>
            <person name="Frank K.M."/>
            <person name="Segre J.A."/>
        </authorList>
    </citation>
    <scope>NUCLEOTIDE SEQUENCE [LARGE SCALE GENOMIC DNA]</scope>
    <source>
        <strain evidence="5">ABOJV</strain>
    </source>
</reference>
<keyword evidence="5" id="KW-1185">Reference proteome</keyword>
<dbReference type="PANTHER" id="PTHR43752:SF2">
    <property type="entry name" value="BNR_ASP-BOX REPEAT FAMILY PROTEIN"/>
    <property type="match status" value="1"/>
</dbReference>
<evidence type="ECO:0000313" key="3">
    <source>
        <dbReference type="EMBL" id="APR51829.1"/>
    </source>
</evidence>
<feature type="signal peptide" evidence="1">
    <location>
        <begin position="1"/>
        <end position="23"/>
    </location>
</feature>
<evidence type="ECO:0000259" key="2">
    <source>
        <dbReference type="Pfam" id="PF13088"/>
    </source>
</evidence>
<dbReference type="Gene3D" id="2.120.10.10">
    <property type="match status" value="1"/>
</dbReference>
<dbReference type="CDD" id="cd15482">
    <property type="entry name" value="Sialidase_non-viral"/>
    <property type="match status" value="1"/>
</dbReference>
<dbReference type="PANTHER" id="PTHR43752">
    <property type="entry name" value="BNR/ASP-BOX REPEAT FAMILY PROTEIN"/>
    <property type="match status" value="1"/>
</dbReference>
<dbReference type="GeneID" id="44131861"/>
<feature type="chain" id="PRO_5041797795" evidence="1">
    <location>
        <begin position="24"/>
        <end position="370"/>
    </location>
</feature>
<dbReference type="AlphaFoldDB" id="A0A1L6J7E5"/>
<dbReference type="InterPro" id="IPR011040">
    <property type="entry name" value="Sialidase"/>
</dbReference>
<keyword evidence="1" id="KW-0732">Signal</keyword>
<name>A0A1L6J7E5_9SPHN</name>
<dbReference type="EMBL" id="QQWO01000001">
    <property type="protein sequence ID" value="RSV08136.1"/>
    <property type="molecule type" value="Genomic_DNA"/>
</dbReference>
<dbReference type="RefSeq" id="WP_075150829.1">
    <property type="nucleotide sequence ID" value="NZ_CP018820.1"/>
</dbReference>
<sequence length="370" mass="40167">MFKPACRASIALALTLLPLAARASPQEAPPPVLSSGFTFTTVPYAEVHASTIVETRAGTILAAWFGGTKERNPDVEIYVARYEGGVWRPAVSVATGRQPDGSRLPAWNPVLFQPRTGPLTLFYKVGPSPQSWWGMVISSTDDGRTWSKPRRLPDGILGPIKNKPVELADGSWLSPASTEKAGNRWTLHFERSGDQGRTWQASAPVESPEGIDAIQPSILFHKDGRLQAVARTREGVLAASWSKDGGKSWSALSAIDLPNPNSGTDAVTLADGRQLIVYNHSAHSMGRPSKGFRYPINVAVSDNGERWHKLLTLESKPLGAGYAYPAVMQARDGRVHITYTWDRKRIRHIVLDPARLPRGTAADADAVTGP</sequence>
<dbReference type="SUPFAM" id="SSF50939">
    <property type="entry name" value="Sialidases"/>
    <property type="match status" value="1"/>
</dbReference>
<dbReference type="OrthoDB" id="41724at2"/>
<dbReference type="EMBL" id="CP018820">
    <property type="protein sequence ID" value="APR51829.1"/>
    <property type="molecule type" value="Genomic_DNA"/>
</dbReference>
<gene>
    <name evidence="3" type="ORF">BRX40_04735</name>
    <name evidence="4" type="ORF">CA257_01275</name>
</gene>
<proteinExistence type="predicted"/>
<feature type="domain" description="Sialidase" evidence="2">
    <location>
        <begin position="58"/>
        <end position="337"/>
    </location>
</feature>
<protein>
    <submittedName>
        <fullName evidence="3">Sialidase</fullName>
    </submittedName>
</protein>
<dbReference type="Proteomes" id="UP000286681">
    <property type="component" value="Unassembled WGS sequence"/>
</dbReference>
<dbReference type="InterPro" id="IPR036278">
    <property type="entry name" value="Sialidase_sf"/>
</dbReference>
<reference evidence="3" key="1">
    <citation type="submission" date="2016-12" db="EMBL/GenBank/DDBJ databases">
        <title>Whole genome sequencing of Sphingomonas koreensis.</title>
        <authorList>
            <person name="Conlan S."/>
            <person name="Thomas P.J."/>
            <person name="Mullikin J."/>
            <person name="Palmore T.N."/>
            <person name="Frank K.M."/>
            <person name="Segre J.A."/>
        </authorList>
    </citation>
    <scope>NUCLEOTIDE SEQUENCE</scope>
    <source>
        <strain evidence="3">ABOJV</strain>
    </source>
</reference>
<accession>A0A1L6J7E5</accession>